<dbReference type="AlphaFoldDB" id="A0A2A5RKE6"/>
<evidence type="ECO:0000259" key="2">
    <source>
        <dbReference type="PROSITE" id="PS51168"/>
    </source>
</evidence>
<comment type="caution">
    <text evidence="3">The sequence shown here is derived from an EMBL/GenBank/DDBJ whole genome shotgun (WGS) entry which is preliminary data.</text>
</comment>
<sequence length="89" mass="10301">MNLDEIRKQIDETDQALTALIEHRMVLVLQVAEYKKKSGKAVLDSNREQIVLDKVGSYVKNPDYQASIVSTYKDIMAHSREFQTQFLKK</sequence>
<dbReference type="EMBL" id="JXJU01000007">
    <property type="protein sequence ID" value="PCR99639.1"/>
    <property type="molecule type" value="Genomic_DNA"/>
</dbReference>
<dbReference type="SMART" id="SM00830">
    <property type="entry name" value="CM_2"/>
    <property type="match status" value="1"/>
</dbReference>
<dbReference type="SUPFAM" id="SSF48600">
    <property type="entry name" value="Chorismate mutase II"/>
    <property type="match status" value="1"/>
</dbReference>
<gene>
    <name evidence="3" type="ORF">RT41_GL001752</name>
</gene>
<dbReference type="InterPro" id="IPR002701">
    <property type="entry name" value="CM_II_prokaryot"/>
</dbReference>
<dbReference type="GO" id="GO:0009697">
    <property type="term" value="P:salicylic acid biosynthetic process"/>
    <property type="evidence" value="ECO:0007669"/>
    <property type="project" value="TreeGrafter"/>
</dbReference>
<dbReference type="InterPro" id="IPR011279">
    <property type="entry name" value="Chorismate_mutase_GmP"/>
</dbReference>
<dbReference type="PANTHER" id="PTHR38041:SF1">
    <property type="entry name" value="CHORISMATE MUTASE"/>
    <property type="match status" value="1"/>
</dbReference>
<evidence type="ECO:0000313" key="4">
    <source>
        <dbReference type="Proteomes" id="UP000218181"/>
    </source>
</evidence>
<dbReference type="PROSITE" id="PS51168">
    <property type="entry name" value="CHORISMATE_MUT_2"/>
    <property type="match status" value="1"/>
</dbReference>
<dbReference type="GO" id="GO:0004106">
    <property type="term" value="F:chorismate mutase activity"/>
    <property type="evidence" value="ECO:0007669"/>
    <property type="project" value="InterPro"/>
</dbReference>
<dbReference type="InterPro" id="IPR051331">
    <property type="entry name" value="Chorismate_mutase-related"/>
</dbReference>
<name>A0A2A5RKE6_9LACT</name>
<dbReference type="PANTHER" id="PTHR38041">
    <property type="entry name" value="CHORISMATE MUTASE"/>
    <property type="match status" value="1"/>
</dbReference>
<dbReference type="NCBIfam" id="TIGR01805">
    <property type="entry name" value="CM_mono_grmpos"/>
    <property type="match status" value="1"/>
</dbReference>
<organism evidence="3 4">
    <name type="scientific">Lactococcus fujiensis JCM 16395</name>
    <dbReference type="NCBI Taxonomy" id="1291764"/>
    <lineage>
        <taxon>Bacteria</taxon>
        <taxon>Bacillati</taxon>
        <taxon>Bacillota</taxon>
        <taxon>Bacilli</taxon>
        <taxon>Lactobacillales</taxon>
        <taxon>Streptococcaceae</taxon>
        <taxon>Lactococcus</taxon>
    </lineage>
</organism>
<protein>
    <recommendedName>
        <fullName evidence="2">Chorismate mutase domain-containing protein</fullName>
    </recommendedName>
</protein>
<keyword evidence="1" id="KW-0413">Isomerase</keyword>
<dbReference type="Pfam" id="PF01817">
    <property type="entry name" value="CM_2"/>
    <property type="match status" value="1"/>
</dbReference>
<dbReference type="InterPro" id="IPR036979">
    <property type="entry name" value="CM_dom_sf"/>
</dbReference>
<reference evidence="3 4" key="1">
    <citation type="submission" date="2014-12" db="EMBL/GenBank/DDBJ databases">
        <title>Draft genome sequences of 10 type strains of Lactococcus.</title>
        <authorList>
            <person name="Sun Z."/>
            <person name="Zhong Z."/>
            <person name="Liu W."/>
            <person name="Zhang W."/>
            <person name="Zhang H."/>
        </authorList>
    </citation>
    <scope>NUCLEOTIDE SEQUENCE [LARGE SCALE GENOMIC DNA]</scope>
    <source>
        <strain evidence="3 4">JCM 16395</strain>
    </source>
</reference>
<evidence type="ECO:0000313" key="3">
    <source>
        <dbReference type="EMBL" id="PCR99639.1"/>
    </source>
</evidence>
<proteinExistence type="predicted"/>
<dbReference type="RefSeq" id="WP_054639638.1">
    <property type="nucleotide sequence ID" value="NZ_BBAL01000008.1"/>
</dbReference>
<dbReference type="Proteomes" id="UP000218181">
    <property type="component" value="Unassembled WGS sequence"/>
</dbReference>
<feature type="domain" description="Chorismate mutase" evidence="2">
    <location>
        <begin position="1"/>
        <end position="87"/>
    </location>
</feature>
<dbReference type="InterPro" id="IPR036263">
    <property type="entry name" value="Chorismate_II_sf"/>
</dbReference>
<dbReference type="GO" id="GO:0046417">
    <property type="term" value="P:chorismate metabolic process"/>
    <property type="evidence" value="ECO:0007669"/>
    <property type="project" value="InterPro"/>
</dbReference>
<keyword evidence="4" id="KW-1185">Reference proteome</keyword>
<accession>A0A2A5RKE6</accession>
<evidence type="ECO:0000256" key="1">
    <source>
        <dbReference type="ARBA" id="ARBA00023235"/>
    </source>
</evidence>
<dbReference type="STRING" id="1291764.GCA_001311235_02235"/>
<dbReference type="Gene3D" id="1.20.59.10">
    <property type="entry name" value="Chorismate mutase"/>
    <property type="match status" value="1"/>
</dbReference>
<dbReference type="OrthoDB" id="9802281at2"/>